<keyword evidence="3" id="KW-1185">Reference proteome</keyword>
<accession>A0AAD1X4W2</accession>
<dbReference type="EMBL" id="CAMPGE010004300">
    <property type="protein sequence ID" value="CAI2363148.1"/>
    <property type="molecule type" value="Genomic_DNA"/>
</dbReference>
<sequence>MNFREKCRSQVHPPLQRFGYLNRRCSYLHQIPFKLNKDELDLHKEDSVSSIDENEPVINLSRERSQGKPQEYFRARLGEKIKTVHKTEVEETKQKEKLKSRLPFKSSPWPRIKRGKKVGKKCKKQVHNPEDIIFTSRDVRGSVPNFKCNISSIMKNKGGNLVGKMGYLCESDVNKIGKYHPNMKMSKKTQVEGKPKGKPQLIFKERVFGKPKNARAQSHNLGPRLLN</sequence>
<comment type="caution">
    <text evidence="2">The sequence shown here is derived from an EMBL/GenBank/DDBJ whole genome shotgun (WGS) entry which is preliminary data.</text>
</comment>
<feature type="region of interest" description="Disordered" evidence="1">
    <location>
        <begin position="92"/>
        <end position="120"/>
    </location>
</feature>
<feature type="region of interest" description="Disordered" evidence="1">
    <location>
        <begin position="208"/>
        <end position="227"/>
    </location>
</feature>
<evidence type="ECO:0000313" key="2">
    <source>
        <dbReference type="EMBL" id="CAI2363148.1"/>
    </source>
</evidence>
<gene>
    <name evidence="2" type="ORF">ECRASSUSDP1_LOCUS4478</name>
</gene>
<reference evidence="2" key="1">
    <citation type="submission" date="2023-07" db="EMBL/GenBank/DDBJ databases">
        <authorList>
            <consortium name="AG Swart"/>
            <person name="Singh M."/>
            <person name="Singh A."/>
            <person name="Seah K."/>
            <person name="Emmerich C."/>
        </authorList>
    </citation>
    <scope>NUCLEOTIDE SEQUENCE</scope>
    <source>
        <strain evidence="2">DP1</strain>
    </source>
</reference>
<evidence type="ECO:0000256" key="1">
    <source>
        <dbReference type="SAM" id="MobiDB-lite"/>
    </source>
</evidence>
<proteinExistence type="predicted"/>
<evidence type="ECO:0000313" key="3">
    <source>
        <dbReference type="Proteomes" id="UP001295684"/>
    </source>
</evidence>
<feature type="compositionally biased region" description="Basic residues" evidence="1">
    <location>
        <begin position="111"/>
        <end position="120"/>
    </location>
</feature>
<dbReference type="AlphaFoldDB" id="A0AAD1X4W2"/>
<organism evidence="2 3">
    <name type="scientific">Euplotes crassus</name>
    <dbReference type="NCBI Taxonomy" id="5936"/>
    <lineage>
        <taxon>Eukaryota</taxon>
        <taxon>Sar</taxon>
        <taxon>Alveolata</taxon>
        <taxon>Ciliophora</taxon>
        <taxon>Intramacronucleata</taxon>
        <taxon>Spirotrichea</taxon>
        <taxon>Hypotrichia</taxon>
        <taxon>Euplotida</taxon>
        <taxon>Euplotidae</taxon>
        <taxon>Moneuplotes</taxon>
    </lineage>
</organism>
<protein>
    <submittedName>
        <fullName evidence="2">Uncharacterized protein</fullName>
    </submittedName>
</protein>
<dbReference type="Proteomes" id="UP001295684">
    <property type="component" value="Unassembled WGS sequence"/>
</dbReference>
<name>A0AAD1X4W2_EUPCR</name>